<sequence>MKQNEHATLGSANEIELATAKIKPLLTRLRRQRMTLKAALHLAIRQLVTAGELKTLSRLPPSRRLASALGISRDTVELTYAQLEAEGYLARTVGRGSFVSYRNSPLIGRELLAADATAQASLTEQALSASGRVLLVSGYTPHAGLVGALTPSAPDLRQFPIDNWLQLEKSAVRHHTEQLLGYGDPQGLVALRSEIVDYLRRERGVKATAEQVVIVSSSQQALSLCTQVLFNAGDAVFVEEPGYQGAKKLVCAAGLRAIPIEVDPRGINVDQLVATRPSGRGVYVTPSHHYPLGHSLDIDRRLGLLAWARQENAWIIEDDYDSEFTYHGMPTASLQGLDQHQRTLYIGTFSKTLFPGLRLGFIIVPPSLIIPMVAAKQLQDGCTATLSQATLYAFLRSDGYTEHLRNMRLLYKARLDILFAAVNQYLAAWTRPHLPQGGLQLVCPLVDAATERRLVAAGAEQGIRLYGLADFYTDTPGQGALVLGFAAYTPSEIVQFIKRLAQIFAALPMPKNR</sequence>
<dbReference type="InterPro" id="IPR015421">
    <property type="entry name" value="PyrdxlP-dep_Trfase_major"/>
</dbReference>
<dbReference type="Pfam" id="PF00392">
    <property type="entry name" value="GntR"/>
    <property type="match status" value="1"/>
</dbReference>
<protein>
    <submittedName>
        <fullName evidence="7">Transcriptional regulator, GntR family</fullName>
        <ecNumber evidence="7">2.6.1.39</ecNumber>
    </submittedName>
</protein>
<dbReference type="Gene3D" id="1.10.10.10">
    <property type="entry name" value="Winged helix-like DNA-binding domain superfamily/Winged helix DNA-binding domain"/>
    <property type="match status" value="1"/>
</dbReference>
<gene>
    <name evidence="7" type="primary">gntR3</name>
    <name evidence="7" type="ORF">HMPREF0758_4145</name>
</gene>
<dbReference type="GO" id="GO:0003700">
    <property type="term" value="F:DNA-binding transcription factor activity"/>
    <property type="evidence" value="ECO:0007669"/>
    <property type="project" value="InterPro"/>
</dbReference>
<comment type="similarity">
    <text evidence="1">In the C-terminal section; belongs to the class-I pyridoxal-phosphate-dependent aminotransferase family.</text>
</comment>
<dbReference type="PANTHER" id="PTHR46577">
    <property type="entry name" value="HTH-TYPE TRANSCRIPTIONAL REGULATORY PROTEIN GABR"/>
    <property type="match status" value="1"/>
</dbReference>
<dbReference type="SUPFAM" id="SSF53383">
    <property type="entry name" value="PLP-dependent transferases"/>
    <property type="match status" value="1"/>
</dbReference>
<dbReference type="EC" id="2.6.1.39" evidence="7"/>
<dbReference type="OrthoDB" id="9808770at2"/>
<dbReference type="PANTHER" id="PTHR46577:SF1">
    <property type="entry name" value="HTH-TYPE TRANSCRIPTIONAL REGULATORY PROTEIN GABR"/>
    <property type="match status" value="1"/>
</dbReference>
<evidence type="ECO:0000259" key="6">
    <source>
        <dbReference type="PROSITE" id="PS50949"/>
    </source>
</evidence>
<keyword evidence="8" id="KW-1185">Reference proteome</keyword>
<dbReference type="RefSeq" id="WP_004964155.1">
    <property type="nucleotide sequence ID" value="NZ_GG753567.1"/>
</dbReference>
<dbReference type="AlphaFoldDB" id="D4E7J5"/>
<dbReference type="GO" id="GO:0003677">
    <property type="term" value="F:DNA binding"/>
    <property type="evidence" value="ECO:0007669"/>
    <property type="project" value="UniProtKB-KW"/>
</dbReference>
<dbReference type="Proteomes" id="UP000005723">
    <property type="component" value="Unassembled WGS sequence"/>
</dbReference>
<dbReference type="PROSITE" id="PS50949">
    <property type="entry name" value="HTH_GNTR"/>
    <property type="match status" value="1"/>
</dbReference>
<evidence type="ECO:0000256" key="1">
    <source>
        <dbReference type="ARBA" id="ARBA00005384"/>
    </source>
</evidence>
<keyword evidence="7" id="KW-0032">Aminotransferase</keyword>
<keyword evidence="7" id="KW-0808">Transferase</keyword>
<dbReference type="STRING" id="667129.HMPREF0758_4145"/>
<dbReference type="PRINTS" id="PR00035">
    <property type="entry name" value="HTHGNTR"/>
</dbReference>
<dbReference type="InterPro" id="IPR036388">
    <property type="entry name" value="WH-like_DNA-bd_sf"/>
</dbReference>
<dbReference type="EMBL" id="ADBY01000056">
    <property type="protein sequence ID" value="EFE94050.1"/>
    <property type="molecule type" value="Genomic_DNA"/>
</dbReference>
<dbReference type="InterPro" id="IPR015424">
    <property type="entry name" value="PyrdxlP-dep_Trfase"/>
</dbReference>
<dbReference type="GO" id="GO:0047536">
    <property type="term" value="F:2-aminoadipate transaminase activity"/>
    <property type="evidence" value="ECO:0007669"/>
    <property type="project" value="UniProtKB-EC"/>
</dbReference>
<dbReference type="InterPro" id="IPR004839">
    <property type="entry name" value="Aminotransferase_I/II_large"/>
</dbReference>
<evidence type="ECO:0000313" key="8">
    <source>
        <dbReference type="Proteomes" id="UP000005723"/>
    </source>
</evidence>
<evidence type="ECO:0000256" key="2">
    <source>
        <dbReference type="ARBA" id="ARBA00022898"/>
    </source>
</evidence>
<feature type="domain" description="HTH gntR-type" evidence="6">
    <location>
        <begin position="34"/>
        <end position="102"/>
    </location>
</feature>
<keyword evidence="5" id="KW-0804">Transcription</keyword>
<keyword evidence="4" id="KW-0238">DNA-binding</keyword>
<accession>D4E7J5</accession>
<dbReference type="InterPro" id="IPR051446">
    <property type="entry name" value="HTH_trans_reg/aminotransferase"/>
</dbReference>
<organism evidence="7 8">
    <name type="scientific">Serratia odorifera DSM 4582</name>
    <dbReference type="NCBI Taxonomy" id="667129"/>
    <lineage>
        <taxon>Bacteria</taxon>
        <taxon>Pseudomonadati</taxon>
        <taxon>Pseudomonadota</taxon>
        <taxon>Gammaproteobacteria</taxon>
        <taxon>Enterobacterales</taxon>
        <taxon>Yersiniaceae</taxon>
        <taxon>Serratia</taxon>
    </lineage>
</organism>
<keyword evidence="3" id="KW-0805">Transcription regulation</keyword>
<proteinExistence type="inferred from homology"/>
<dbReference type="Gene3D" id="3.40.640.10">
    <property type="entry name" value="Type I PLP-dependent aspartate aminotransferase-like (Major domain)"/>
    <property type="match status" value="1"/>
</dbReference>
<name>D4E7J5_SEROD</name>
<evidence type="ECO:0000256" key="4">
    <source>
        <dbReference type="ARBA" id="ARBA00023125"/>
    </source>
</evidence>
<reference evidence="7 8" key="1">
    <citation type="submission" date="2010-01" db="EMBL/GenBank/DDBJ databases">
        <authorList>
            <person name="Muzny D."/>
            <person name="Qin X."/>
            <person name="Deng J."/>
            <person name="Jiang H."/>
            <person name="Liu Y."/>
            <person name="Qu J."/>
            <person name="Song X.-Z."/>
            <person name="Zhang L."/>
            <person name="Thornton R."/>
            <person name="Coyle M."/>
            <person name="Francisco L."/>
            <person name="Jackson L."/>
            <person name="Javaid M."/>
            <person name="Korchina V."/>
            <person name="Kovar C."/>
            <person name="Mata R."/>
            <person name="Mathew T."/>
            <person name="Ngo R."/>
            <person name="Nguyen L."/>
            <person name="Nguyen N."/>
            <person name="Okwuonu G."/>
            <person name="Ongeri F."/>
            <person name="Pham C."/>
            <person name="Simmons D."/>
            <person name="Wilczek-Boney K."/>
            <person name="Hale W."/>
            <person name="Jakkamsetti A."/>
            <person name="Pham P."/>
            <person name="Ruth R."/>
            <person name="San Lucas F."/>
            <person name="Warren J."/>
            <person name="Zhang J."/>
            <person name="Zhao Z."/>
            <person name="Zhou C."/>
            <person name="Zhu D."/>
            <person name="Lee S."/>
            <person name="Bess C."/>
            <person name="Blankenburg K."/>
            <person name="Forbes L."/>
            <person name="Fu Q."/>
            <person name="Gubbala S."/>
            <person name="Hirani K."/>
            <person name="Jayaseelan J.C."/>
            <person name="Lara F."/>
            <person name="Munidasa M."/>
            <person name="Palculict T."/>
            <person name="Patil S."/>
            <person name="Pu L.-L."/>
            <person name="Saada N."/>
            <person name="Tang L."/>
            <person name="Weissenberger G."/>
            <person name="Zhu Y."/>
            <person name="Hemphill L."/>
            <person name="Shang Y."/>
            <person name="Youmans B."/>
            <person name="Ayvaz T."/>
            <person name="Ross M."/>
            <person name="Santibanez J."/>
            <person name="Aqrawi P."/>
            <person name="Gross S."/>
            <person name="Joshi V."/>
            <person name="Fowler G."/>
            <person name="Nazareth L."/>
            <person name="Reid J."/>
            <person name="Worley K."/>
            <person name="Petrosino J."/>
            <person name="Highlander S."/>
            <person name="Gibbs R."/>
        </authorList>
    </citation>
    <scope>NUCLEOTIDE SEQUENCE [LARGE SCALE GENOMIC DNA]</scope>
    <source>
        <strain evidence="7 8">DSM 4582</strain>
    </source>
</reference>
<dbReference type="SMART" id="SM00345">
    <property type="entry name" value="HTH_GNTR"/>
    <property type="match status" value="1"/>
</dbReference>
<evidence type="ECO:0000313" key="7">
    <source>
        <dbReference type="EMBL" id="EFE94050.1"/>
    </source>
</evidence>
<dbReference type="GO" id="GO:0030170">
    <property type="term" value="F:pyridoxal phosphate binding"/>
    <property type="evidence" value="ECO:0007669"/>
    <property type="project" value="InterPro"/>
</dbReference>
<keyword evidence="2" id="KW-0663">Pyridoxal phosphate</keyword>
<dbReference type="CDD" id="cd07377">
    <property type="entry name" value="WHTH_GntR"/>
    <property type="match status" value="1"/>
</dbReference>
<dbReference type="HOGENOM" id="CLU_017584_0_1_6"/>
<dbReference type="SUPFAM" id="SSF46785">
    <property type="entry name" value="Winged helix' DNA-binding domain"/>
    <property type="match status" value="1"/>
</dbReference>
<evidence type="ECO:0000256" key="3">
    <source>
        <dbReference type="ARBA" id="ARBA00023015"/>
    </source>
</evidence>
<dbReference type="Pfam" id="PF00155">
    <property type="entry name" value="Aminotran_1_2"/>
    <property type="match status" value="1"/>
</dbReference>
<dbReference type="InterPro" id="IPR000524">
    <property type="entry name" value="Tscrpt_reg_HTH_GntR"/>
</dbReference>
<dbReference type="CDD" id="cd00609">
    <property type="entry name" value="AAT_like"/>
    <property type="match status" value="1"/>
</dbReference>
<comment type="caution">
    <text evidence="7">The sequence shown here is derived from an EMBL/GenBank/DDBJ whole genome shotgun (WGS) entry which is preliminary data.</text>
</comment>
<evidence type="ECO:0000256" key="5">
    <source>
        <dbReference type="ARBA" id="ARBA00023163"/>
    </source>
</evidence>
<dbReference type="InterPro" id="IPR036390">
    <property type="entry name" value="WH_DNA-bd_sf"/>
</dbReference>